<dbReference type="GO" id="GO:0030134">
    <property type="term" value="C:COPII-coated ER to Golgi transport vesicle"/>
    <property type="evidence" value="ECO:0007669"/>
    <property type="project" value="TreeGrafter"/>
</dbReference>
<accession>A0A9P5Q765</accession>
<dbReference type="GO" id="GO:0005789">
    <property type="term" value="C:endoplasmic reticulum membrane"/>
    <property type="evidence" value="ECO:0007669"/>
    <property type="project" value="TreeGrafter"/>
</dbReference>
<keyword evidence="3" id="KW-0812">Transmembrane</keyword>
<sequence length="144" mass="16300">MLGTFLYVSILLVNAMAVLSEDRFLARIGWTSARPQNNNNNPAYQAYDQPGYGQEVGIKTKIIDLISAVRTLMRSTCPVLFTDSTISRIYSTVNCSQHTSYIVRTTIWRLKKKRVVYSWVICCITCRAQSHARLTNCSLEVSVL</sequence>
<dbReference type="InterPro" id="IPR013880">
    <property type="entry name" value="Yos1"/>
</dbReference>
<evidence type="ECO:0000256" key="5">
    <source>
        <dbReference type="ARBA" id="ARBA00022989"/>
    </source>
</evidence>
<evidence type="ECO:0000256" key="1">
    <source>
        <dbReference type="ARBA" id="ARBA00004370"/>
    </source>
</evidence>
<name>A0A9P5Q765_9AGAR</name>
<evidence type="ECO:0000256" key="3">
    <source>
        <dbReference type="ARBA" id="ARBA00022692"/>
    </source>
</evidence>
<evidence type="ECO:0000313" key="10">
    <source>
        <dbReference type="Proteomes" id="UP000772434"/>
    </source>
</evidence>
<dbReference type="Pfam" id="PF08571">
    <property type="entry name" value="Yos1"/>
    <property type="match status" value="1"/>
</dbReference>
<comment type="caution">
    <text evidence="9">The sequence shown here is derived from an EMBL/GenBank/DDBJ whole genome shotgun (WGS) entry which is preliminary data.</text>
</comment>
<dbReference type="GO" id="GO:0000139">
    <property type="term" value="C:Golgi membrane"/>
    <property type="evidence" value="ECO:0007669"/>
    <property type="project" value="TreeGrafter"/>
</dbReference>
<feature type="signal peptide" evidence="8">
    <location>
        <begin position="1"/>
        <end position="20"/>
    </location>
</feature>
<dbReference type="PANTHER" id="PTHR15858">
    <property type="entry name" value="IMMEDIATE EARLY RESPONSE 3-INTERACTING PROTEIN 1"/>
    <property type="match status" value="1"/>
</dbReference>
<feature type="chain" id="PRO_5040165429" evidence="8">
    <location>
        <begin position="21"/>
        <end position="144"/>
    </location>
</feature>
<evidence type="ECO:0000256" key="6">
    <source>
        <dbReference type="ARBA" id="ARBA00023136"/>
    </source>
</evidence>
<keyword evidence="8" id="KW-0732">Signal</keyword>
<protein>
    <submittedName>
        <fullName evidence="9">Yos1-like-domain-containing protein</fullName>
    </submittedName>
</protein>
<keyword evidence="5" id="KW-1133">Transmembrane helix</keyword>
<dbReference type="AlphaFoldDB" id="A0A9P5Q765"/>
<dbReference type="GO" id="GO:0006888">
    <property type="term" value="P:endoplasmic reticulum to Golgi vesicle-mediated transport"/>
    <property type="evidence" value="ECO:0007669"/>
    <property type="project" value="TreeGrafter"/>
</dbReference>
<keyword evidence="10" id="KW-1185">Reference proteome</keyword>
<reference evidence="9" key="1">
    <citation type="submission" date="2020-11" db="EMBL/GenBank/DDBJ databases">
        <authorList>
            <consortium name="DOE Joint Genome Institute"/>
            <person name="Ahrendt S."/>
            <person name="Riley R."/>
            <person name="Andreopoulos W."/>
            <person name="Labutti K."/>
            <person name="Pangilinan J."/>
            <person name="Ruiz-Duenas F.J."/>
            <person name="Barrasa J.M."/>
            <person name="Sanchez-Garcia M."/>
            <person name="Camarero S."/>
            <person name="Miyauchi S."/>
            <person name="Serrano A."/>
            <person name="Linde D."/>
            <person name="Babiker R."/>
            <person name="Drula E."/>
            <person name="Ayuso-Fernandez I."/>
            <person name="Pacheco R."/>
            <person name="Padilla G."/>
            <person name="Ferreira P."/>
            <person name="Barriuso J."/>
            <person name="Kellner H."/>
            <person name="Castanera R."/>
            <person name="Alfaro M."/>
            <person name="Ramirez L."/>
            <person name="Pisabarro A.G."/>
            <person name="Kuo A."/>
            <person name="Tritt A."/>
            <person name="Lipzen A."/>
            <person name="He G."/>
            <person name="Yan M."/>
            <person name="Ng V."/>
            <person name="Cullen D."/>
            <person name="Martin F."/>
            <person name="Rosso M.-N."/>
            <person name="Henrissat B."/>
            <person name="Hibbett D."/>
            <person name="Martinez A.T."/>
            <person name="Grigoriev I.V."/>
        </authorList>
    </citation>
    <scope>NUCLEOTIDE SEQUENCE</scope>
    <source>
        <strain evidence="9">AH 40177</strain>
    </source>
</reference>
<dbReference type="PANTHER" id="PTHR15858:SF0">
    <property type="entry name" value="IMMEDIATE EARLY RESPONSE 3-INTERACTING PROTEIN 1"/>
    <property type="match status" value="1"/>
</dbReference>
<keyword evidence="6" id="KW-0472">Membrane</keyword>
<dbReference type="GO" id="GO:0015031">
    <property type="term" value="P:protein transport"/>
    <property type="evidence" value="ECO:0007669"/>
    <property type="project" value="UniProtKB-KW"/>
</dbReference>
<keyword evidence="2" id="KW-0813">Transport</keyword>
<evidence type="ECO:0000313" key="9">
    <source>
        <dbReference type="EMBL" id="KAF9075830.1"/>
    </source>
</evidence>
<gene>
    <name evidence="9" type="ORF">BDP27DRAFT_1539835</name>
</gene>
<comment type="similarity">
    <text evidence="7">Belongs to the YOS1 family.</text>
</comment>
<evidence type="ECO:0000256" key="8">
    <source>
        <dbReference type="SAM" id="SignalP"/>
    </source>
</evidence>
<comment type="subcellular location">
    <subcellularLocation>
        <location evidence="1">Membrane</location>
    </subcellularLocation>
</comment>
<evidence type="ECO:0000256" key="2">
    <source>
        <dbReference type="ARBA" id="ARBA00022448"/>
    </source>
</evidence>
<dbReference type="EMBL" id="JADNRY010000008">
    <property type="protein sequence ID" value="KAF9075830.1"/>
    <property type="molecule type" value="Genomic_DNA"/>
</dbReference>
<dbReference type="Proteomes" id="UP000772434">
    <property type="component" value="Unassembled WGS sequence"/>
</dbReference>
<evidence type="ECO:0000256" key="7">
    <source>
        <dbReference type="ARBA" id="ARBA00024203"/>
    </source>
</evidence>
<organism evidence="9 10">
    <name type="scientific">Rhodocollybia butyracea</name>
    <dbReference type="NCBI Taxonomy" id="206335"/>
    <lineage>
        <taxon>Eukaryota</taxon>
        <taxon>Fungi</taxon>
        <taxon>Dikarya</taxon>
        <taxon>Basidiomycota</taxon>
        <taxon>Agaricomycotina</taxon>
        <taxon>Agaricomycetes</taxon>
        <taxon>Agaricomycetidae</taxon>
        <taxon>Agaricales</taxon>
        <taxon>Marasmiineae</taxon>
        <taxon>Omphalotaceae</taxon>
        <taxon>Rhodocollybia</taxon>
    </lineage>
</organism>
<dbReference type="OrthoDB" id="15356at2759"/>
<keyword evidence="4" id="KW-0653">Protein transport</keyword>
<proteinExistence type="inferred from homology"/>
<evidence type="ECO:0000256" key="4">
    <source>
        <dbReference type="ARBA" id="ARBA00022927"/>
    </source>
</evidence>